<evidence type="ECO:0000256" key="2">
    <source>
        <dbReference type="ARBA" id="ARBA00010617"/>
    </source>
</evidence>
<proteinExistence type="inferred from homology"/>
<dbReference type="EMBL" id="GL629735">
    <property type="protein sequence ID" value="EFX05467.1"/>
    <property type="molecule type" value="Genomic_DNA"/>
</dbReference>
<dbReference type="GO" id="GO:0004497">
    <property type="term" value="F:monooxygenase activity"/>
    <property type="evidence" value="ECO:0007669"/>
    <property type="project" value="UniProtKB-KW"/>
</dbReference>
<evidence type="ECO:0000256" key="9">
    <source>
        <dbReference type="RuleBase" id="RU000461"/>
    </source>
</evidence>
<evidence type="ECO:0000256" key="7">
    <source>
        <dbReference type="ARBA" id="ARBA00023033"/>
    </source>
</evidence>
<dbReference type="PANTHER" id="PTHR46206:SF1">
    <property type="entry name" value="P450, PUTATIVE (EUROFUNG)-RELATED"/>
    <property type="match status" value="1"/>
</dbReference>
<keyword evidence="6 8" id="KW-0408">Iron</keyword>
<dbReference type="GO" id="GO:0020037">
    <property type="term" value="F:heme binding"/>
    <property type="evidence" value="ECO:0007669"/>
    <property type="project" value="InterPro"/>
</dbReference>
<evidence type="ECO:0000256" key="6">
    <source>
        <dbReference type="ARBA" id="ARBA00023004"/>
    </source>
</evidence>
<dbReference type="HOGENOM" id="CLU_022195_9_2_1"/>
<dbReference type="CDD" id="cd11041">
    <property type="entry name" value="CYP503A1-like"/>
    <property type="match status" value="1"/>
</dbReference>
<dbReference type="PROSITE" id="PS00086">
    <property type="entry name" value="CYTOCHROME_P450"/>
    <property type="match status" value="1"/>
</dbReference>
<keyword evidence="11" id="KW-1185">Reference proteome</keyword>
<dbReference type="InterPro" id="IPR002403">
    <property type="entry name" value="Cyt_P450_E_grp-IV"/>
</dbReference>
<dbReference type="STRING" id="655863.F0X909"/>
<sequence>MSSIASSQDGAVLRLASWISDQLSASRIAAVGAVLFLTTFLIGCTRQPRYPKSLPRMGYGDGPLATLRNWVAYTFHFHEWTEEGYRKHSKHGRTFIVSSGPSLPQEMVVPRSQTAWMLDLPDNILSTDEAHDVVLHSKYNLLLGVNSSHQHHDGSFHNRIIHRNLARHLPGLLPAIEQEVAAAVDCAFGTGSDGETGDWHTVNLWDAWLAMVSRVTNRMLVGENVCRGPHLLQHMIRFADVVVANSFVLGMFPKLLHPLVGRLLCLSNWRHWRAAHKMLEPLIQDRLRQLAAGDEAVSEDYITWHIRTAMAEGRVEELTPAAVSRSLMPLEFAAIHTTVLTGHSLLLDLLSSDPSRGFIDAIRNEVGVVQSADAPWTKAQLGRLWRTDSAIRESMRISNFATSLTKRKVVAPGGLTNVAEGWHAPYGSFLVLNLSDMHHDQDLYVDPDYYDAFRYSRMREEATAGPAVDGGPARGSQLGMVTTSDRHLAFGHGRHACPGRFFVAHELKMILAYLLANYDVKPLAERPKPRWIGQTIIPPLDAKIEVRRRTPV</sequence>
<evidence type="ECO:0000256" key="8">
    <source>
        <dbReference type="PIRSR" id="PIRSR602403-1"/>
    </source>
</evidence>
<evidence type="ECO:0000256" key="4">
    <source>
        <dbReference type="ARBA" id="ARBA00022723"/>
    </source>
</evidence>
<name>F0X909_GROCL</name>
<dbReference type="OrthoDB" id="1844152at2759"/>
<dbReference type="AlphaFoldDB" id="F0X909"/>
<comment type="similarity">
    <text evidence="2 9">Belongs to the cytochrome P450 family.</text>
</comment>
<organism evidence="11">
    <name type="scientific">Grosmannia clavigera (strain kw1407 / UAMH 11150)</name>
    <name type="common">Blue stain fungus</name>
    <name type="synonym">Graphiocladiella clavigera</name>
    <dbReference type="NCBI Taxonomy" id="655863"/>
    <lineage>
        <taxon>Eukaryota</taxon>
        <taxon>Fungi</taxon>
        <taxon>Dikarya</taxon>
        <taxon>Ascomycota</taxon>
        <taxon>Pezizomycotina</taxon>
        <taxon>Sordariomycetes</taxon>
        <taxon>Sordariomycetidae</taxon>
        <taxon>Ophiostomatales</taxon>
        <taxon>Ophiostomataceae</taxon>
        <taxon>Leptographium</taxon>
    </lineage>
</organism>
<dbReference type="RefSeq" id="XP_014174949.1">
    <property type="nucleotide sequence ID" value="XM_014319474.1"/>
</dbReference>
<gene>
    <name evidence="10" type="ORF">CMQ_3536</name>
</gene>
<keyword evidence="4 8" id="KW-0479">Metal-binding</keyword>
<dbReference type="PRINTS" id="PR00465">
    <property type="entry name" value="EP450IV"/>
</dbReference>
<dbReference type="SUPFAM" id="SSF48264">
    <property type="entry name" value="Cytochrome P450"/>
    <property type="match status" value="1"/>
</dbReference>
<dbReference type="InterPro" id="IPR017972">
    <property type="entry name" value="Cyt_P450_CS"/>
</dbReference>
<evidence type="ECO:0000256" key="5">
    <source>
        <dbReference type="ARBA" id="ARBA00023002"/>
    </source>
</evidence>
<keyword evidence="5 9" id="KW-0560">Oxidoreductase</keyword>
<dbReference type="InterPro" id="IPR001128">
    <property type="entry name" value="Cyt_P450"/>
</dbReference>
<dbReference type="GeneID" id="25976647"/>
<keyword evidence="7 9" id="KW-0503">Monooxygenase</keyword>
<reference evidence="10 11" key="1">
    <citation type="journal article" date="2011" name="Proc. Natl. Acad. Sci. U.S.A.">
        <title>Genome and transcriptome analyses of the mountain pine beetle-fungal symbiont Grosmannia clavigera, a lodgepole pine pathogen.</title>
        <authorList>
            <person name="DiGuistini S."/>
            <person name="Wang Y."/>
            <person name="Liao N.Y."/>
            <person name="Taylor G."/>
            <person name="Tanguay P."/>
            <person name="Feau N."/>
            <person name="Henrissat B."/>
            <person name="Chan S.K."/>
            <person name="Hesse-Orce U."/>
            <person name="Alamouti S.M."/>
            <person name="Tsui C.K.M."/>
            <person name="Docking R.T."/>
            <person name="Levasseur A."/>
            <person name="Haridas S."/>
            <person name="Robertson G."/>
            <person name="Birol I."/>
            <person name="Holt R.A."/>
            <person name="Marra M.A."/>
            <person name="Hamelin R.C."/>
            <person name="Hirst M."/>
            <person name="Jones S.J.M."/>
            <person name="Bohlmann J."/>
            <person name="Breuil C."/>
        </authorList>
    </citation>
    <scope>NUCLEOTIDE SEQUENCE [LARGE SCALE GENOMIC DNA]</scope>
    <source>
        <strain evidence="11">kw1407 / UAMH 11150</strain>
    </source>
</reference>
<dbReference type="Gene3D" id="1.10.630.10">
    <property type="entry name" value="Cytochrome P450"/>
    <property type="match status" value="1"/>
</dbReference>
<keyword evidence="3 8" id="KW-0349">Heme</keyword>
<accession>F0X909</accession>
<feature type="binding site" description="axial binding residue" evidence="8">
    <location>
        <position position="497"/>
    </location>
    <ligand>
        <name>heme</name>
        <dbReference type="ChEBI" id="CHEBI:30413"/>
    </ligand>
    <ligandPart>
        <name>Fe</name>
        <dbReference type="ChEBI" id="CHEBI:18248"/>
    </ligandPart>
</feature>
<comment type="cofactor">
    <cofactor evidence="1 8">
        <name>heme</name>
        <dbReference type="ChEBI" id="CHEBI:30413"/>
    </cofactor>
</comment>
<dbReference type="InterPro" id="IPR036396">
    <property type="entry name" value="Cyt_P450_sf"/>
</dbReference>
<dbReference type="Pfam" id="PF00067">
    <property type="entry name" value="p450"/>
    <property type="match status" value="1"/>
</dbReference>
<dbReference type="GO" id="GO:0005506">
    <property type="term" value="F:iron ion binding"/>
    <property type="evidence" value="ECO:0007669"/>
    <property type="project" value="InterPro"/>
</dbReference>
<evidence type="ECO:0000256" key="3">
    <source>
        <dbReference type="ARBA" id="ARBA00022617"/>
    </source>
</evidence>
<protein>
    <submittedName>
        <fullName evidence="10">Cytochrome p450 monooxygenase</fullName>
    </submittedName>
</protein>
<evidence type="ECO:0000256" key="1">
    <source>
        <dbReference type="ARBA" id="ARBA00001971"/>
    </source>
</evidence>
<dbReference type="PANTHER" id="PTHR46206">
    <property type="entry name" value="CYTOCHROME P450"/>
    <property type="match status" value="1"/>
</dbReference>
<dbReference type="InParanoid" id="F0X909"/>
<evidence type="ECO:0000313" key="11">
    <source>
        <dbReference type="Proteomes" id="UP000007796"/>
    </source>
</evidence>
<dbReference type="Proteomes" id="UP000007796">
    <property type="component" value="Unassembled WGS sequence"/>
</dbReference>
<dbReference type="eggNOG" id="KOG0684">
    <property type="taxonomic scope" value="Eukaryota"/>
</dbReference>
<evidence type="ECO:0000313" key="10">
    <source>
        <dbReference type="EMBL" id="EFX05467.1"/>
    </source>
</evidence>
<dbReference type="GO" id="GO:0016705">
    <property type="term" value="F:oxidoreductase activity, acting on paired donors, with incorporation or reduction of molecular oxygen"/>
    <property type="evidence" value="ECO:0007669"/>
    <property type="project" value="InterPro"/>
</dbReference>